<dbReference type="EMBL" id="WJBH02000290">
    <property type="protein sequence ID" value="KAI9549687.1"/>
    <property type="molecule type" value="Genomic_DNA"/>
</dbReference>
<dbReference type="AlphaFoldDB" id="A0AAD5KDT8"/>
<sequence>MNPAKYLPAVQSIVNTPGCIPRHYPRPMKALRSAFRVDVVQKRAVLPLPPLDLTRSDTDYVVALDLWADGEFDHHVALLYLANTDTVHWVDSRGLPVARDVGLYARTSRRLGMRQLYAALERHVRAACAKNKLRFSPQATVSRRFRPPQDVEFGALGPKSDRDAYTRVPGKCFLWLQIMLDGMMKHRWTPLQWHRWFYSKPSRRKPAGARAFIHGRVRAISRDCATSLTKPSS</sequence>
<comment type="caution">
    <text evidence="1">The sequence shown here is derived from an EMBL/GenBank/DDBJ whole genome shotgun (WGS) entry which is preliminary data.</text>
</comment>
<gene>
    <name evidence="1" type="ORF">GHT06_003873</name>
</gene>
<name>A0AAD5KDT8_9CRUS</name>
<dbReference type="Proteomes" id="UP000820818">
    <property type="component" value="Unassembled WGS sequence"/>
</dbReference>
<evidence type="ECO:0000313" key="2">
    <source>
        <dbReference type="Proteomes" id="UP000820818"/>
    </source>
</evidence>
<evidence type="ECO:0000313" key="1">
    <source>
        <dbReference type="EMBL" id="KAI9549687.1"/>
    </source>
</evidence>
<accession>A0AAD5KDT8</accession>
<keyword evidence="2" id="KW-1185">Reference proteome</keyword>
<organism evidence="1 2">
    <name type="scientific">Daphnia sinensis</name>
    <dbReference type="NCBI Taxonomy" id="1820382"/>
    <lineage>
        <taxon>Eukaryota</taxon>
        <taxon>Metazoa</taxon>
        <taxon>Ecdysozoa</taxon>
        <taxon>Arthropoda</taxon>
        <taxon>Crustacea</taxon>
        <taxon>Branchiopoda</taxon>
        <taxon>Diplostraca</taxon>
        <taxon>Cladocera</taxon>
        <taxon>Anomopoda</taxon>
        <taxon>Daphniidae</taxon>
        <taxon>Daphnia</taxon>
        <taxon>Daphnia similis group</taxon>
    </lineage>
</organism>
<protein>
    <submittedName>
        <fullName evidence="1">Uncharacterized protein</fullName>
    </submittedName>
</protein>
<reference evidence="1" key="1">
    <citation type="submission" date="2022-05" db="EMBL/GenBank/DDBJ databases">
        <title>A multi-omics perspective on studying reproductive biology in Daphnia sinensis.</title>
        <authorList>
            <person name="Jia J."/>
        </authorList>
    </citation>
    <scope>NUCLEOTIDE SEQUENCE</scope>
    <source>
        <strain evidence="1">WSL</strain>
    </source>
</reference>
<proteinExistence type="predicted"/>